<evidence type="ECO:0000313" key="3">
    <source>
        <dbReference type="Proteomes" id="UP000289437"/>
    </source>
</evidence>
<evidence type="ECO:0000313" key="2">
    <source>
        <dbReference type="EMBL" id="RXH57631.1"/>
    </source>
</evidence>
<reference evidence="2 3" key="1">
    <citation type="submission" date="2018-11" db="EMBL/GenBank/DDBJ databases">
        <authorList>
            <person name="Mardanov A.V."/>
            <person name="Ravin N.V."/>
            <person name="Dedysh S.N."/>
        </authorList>
    </citation>
    <scope>NUCLEOTIDE SEQUENCE [LARGE SCALE GENOMIC DNA]</scope>
    <source>
        <strain evidence="2 3">AF10</strain>
    </source>
</reference>
<dbReference type="PANTHER" id="PTHR28106:SF1">
    <property type="entry name" value="MITOCHONDRIAL ATPASE COMPLEX SUBUNIT ATP10"/>
    <property type="match status" value="1"/>
</dbReference>
<dbReference type="EMBL" id="RDSM01000001">
    <property type="protein sequence ID" value="RXH57631.1"/>
    <property type="molecule type" value="Genomic_DNA"/>
</dbReference>
<accession>A0A4Q0T7Q1</accession>
<keyword evidence="1" id="KW-0732">Signal</keyword>
<dbReference type="Pfam" id="PF05176">
    <property type="entry name" value="ATP-synt_10"/>
    <property type="match status" value="1"/>
</dbReference>
<proteinExistence type="predicted"/>
<evidence type="ECO:0000256" key="1">
    <source>
        <dbReference type="SAM" id="SignalP"/>
    </source>
</evidence>
<sequence>MRVRPTLLALAFSSSLAIAQTIPEAHCTSLAGTTVNLPADLQGRTTILVLGFSRDSQQSVTTWGRRLAADFATSTTVSFYELAMLESVPRIMRGLVLRSMKKDVSERNQPHLLPITDNEPLWRNLAHYDKPEDAYVLLVAPDGAILWQAAGPPTDAAYADLRKHLP</sequence>
<feature type="chain" id="PRO_5020684326" evidence="1">
    <location>
        <begin position="20"/>
        <end position="166"/>
    </location>
</feature>
<name>A0A4Q0T7Q1_9BACT</name>
<gene>
    <name evidence="2" type="ORF">GRAN_0941</name>
</gene>
<dbReference type="PANTHER" id="PTHR28106">
    <property type="entry name" value="MITOCHONDRIAL ATPASE COMPLEX SUBUNIT ATP10"/>
    <property type="match status" value="1"/>
</dbReference>
<dbReference type="AlphaFoldDB" id="A0A4Q0T7Q1"/>
<dbReference type="Proteomes" id="UP000289437">
    <property type="component" value="Unassembled WGS sequence"/>
</dbReference>
<protein>
    <submittedName>
        <fullName evidence="2">Uncharacterized protein</fullName>
    </submittedName>
</protein>
<organism evidence="2 3">
    <name type="scientific">Granulicella sibirica</name>
    <dbReference type="NCBI Taxonomy" id="2479048"/>
    <lineage>
        <taxon>Bacteria</taxon>
        <taxon>Pseudomonadati</taxon>
        <taxon>Acidobacteriota</taxon>
        <taxon>Terriglobia</taxon>
        <taxon>Terriglobales</taxon>
        <taxon>Acidobacteriaceae</taxon>
        <taxon>Granulicella</taxon>
    </lineage>
</organism>
<feature type="signal peptide" evidence="1">
    <location>
        <begin position="1"/>
        <end position="19"/>
    </location>
</feature>
<dbReference type="InterPro" id="IPR007849">
    <property type="entry name" value="ATP10"/>
</dbReference>
<keyword evidence="3" id="KW-1185">Reference proteome</keyword>
<comment type="caution">
    <text evidence="2">The sequence shown here is derived from an EMBL/GenBank/DDBJ whole genome shotgun (WGS) entry which is preliminary data.</text>
</comment>
<reference evidence="3" key="2">
    <citation type="submission" date="2019-02" db="EMBL/GenBank/DDBJ databases">
        <title>Granulicella sibirica sp. nov., a psychrotolerant acidobacterium isolated from an organic soil layer in forested tundra, West Siberia.</title>
        <authorList>
            <person name="Oshkin I.Y."/>
            <person name="Kulichevskaya I.S."/>
            <person name="Rijpstra W.I.C."/>
            <person name="Sinninghe Damste J.S."/>
            <person name="Rakitin A.L."/>
            <person name="Ravin N.V."/>
            <person name="Dedysh S.N."/>
        </authorList>
    </citation>
    <scope>NUCLEOTIDE SEQUENCE [LARGE SCALE GENOMIC DNA]</scope>
    <source>
        <strain evidence="3">AF10</strain>
    </source>
</reference>
<dbReference type="RefSeq" id="WP_128911774.1">
    <property type="nucleotide sequence ID" value="NZ_RDSM01000001.1"/>
</dbReference>
<dbReference type="OrthoDB" id="121577at2"/>